<reference evidence="5 6" key="1">
    <citation type="submission" date="2024-02" db="EMBL/GenBank/DDBJ databases">
        <title>Discinaceae phylogenomics.</title>
        <authorList>
            <person name="Dirks A.C."/>
            <person name="James T.Y."/>
        </authorList>
    </citation>
    <scope>NUCLEOTIDE SEQUENCE [LARGE SCALE GENOMIC DNA]</scope>
    <source>
        <strain evidence="5 6">ACD0624</strain>
    </source>
</reference>
<evidence type="ECO:0000259" key="4">
    <source>
        <dbReference type="Pfam" id="PF14479"/>
    </source>
</evidence>
<gene>
    <name evidence="5" type="ORF">Q9L58_005412</name>
</gene>
<keyword evidence="1" id="KW-0677">Repeat</keyword>
<proteinExistence type="predicted"/>
<dbReference type="Gene3D" id="1.25.40.10">
    <property type="entry name" value="Tetratricopeptide repeat domain"/>
    <property type="match status" value="3"/>
</dbReference>
<dbReference type="Gene3D" id="3.40.50.300">
    <property type="entry name" value="P-loop containing nucleotide triphosphate hydrolases"/>
    <property type="match status" value="1"/>
</dbReference>
<dbReference type="SUPFAM" id="SSF52540">
    <property type="entry name" value="P-loop containing nucleoside triphosphate hydrolases"/>
    <property type="match status" value="1"/>
</dbReference>
<dbReference type="InterPro" id="IPR027417">
    <property type="entry name" value="P-loop_NTPase"/>
</dbReference>
<dbReference type="InterPro" id="IPR038305">
    <property type="entry name" value="HeLo_sf"/>
</dbReference>
<accession>A0ABR3GI21</accession>
<evidence type="ECO:0000256" key="2">
    <source>
        <dbReference type="ARBA" id="ARBA00022803"/>
    </source>
</evidence>
<evidence type="ECO:0000313" key="5">
    <source>
        <dbReference type="EMBL" id="KAL0635593.1"/>
    </source>
</evidence>
<dbReference type="SUPFAM" id="SSF48452">
    <property type="entry name" value="TPR-like"/>
    <property type="match status" value="3"/>
</dbReference>
<evidence type="ECO:0000313" key="6">
    <source>
        <dbReference type="Proteomes" id="UP001447188"/>
    </source>
</evidence>
<dbReference type="EMBL" id="JBBBZM010000066">
    <property type="protein sequence ID" value="KAL0635593.1"/>
    <property type="molecule type" value="Genomic_DNA"/>
</dbReference>
<protein>
    <recommendedName>
        <fullName evidence="4">Prion-inhibition and propagation HeLo domain-containing protein</fullName>
    </recommendedName>
</protein>
<dbReference type="Gene3D" id="1.20.120.1020">
    <property type="entry name" value="Prion-inhibition and propagation, HeLo domain"/>
    <property type="match status" value="1"/>
</dbReference>
<comment type="caution">
    <text evidence="5">The sequence shown here is derived from an EMBL/GenBank/DDBJ whole genome shotgun (WGS) entry which is preliminary data.</text>
</comment>
<keyword evidence="3" id="KW-0732">Signal</keyword>
<dbReference type="Pfam" id="PF13424">
    <property type="entry name" value="TPR_12"/>
    <property type="match status" value="5"/>
</dbReference>
<dbReference type="PANTHER" id="PTHR45641">
    <property type="entry name" value="TETRATRICOPEPTIDE REPEAT PROTEIN (AFU_ORTHOLOGUE AFUA_6G03870)"/>
    <property type="match status" value="1"/>
</dbReference>
<evidence type="ECO:0000256" key="3">
    <source>
        <dbReference type="SAM" id="SignalP"/>
    </source>
</evidence>
<dbReference type="SMART" id="SM00028">
    <property type="entry name" value="TPR"/>
    <property type="match status" value="6"/>
</dbReference>
<evidence type="ECO:0000256" key="1">
    <source>
        <dbReference type="ARBA" id="ARBA00022737"/>
    </source>
</evidence>
<dbReference type="Proteomes" id="UP001447188">
    <property type="component" value="Unassembled WGS sequence"/>
</dbReference>
<feature type="chain" id="PRO_5046304707" description="Prion-inhibition and propagation HeLo domain-containing protein" evidence="3">
    <location>
        <begin position="21"/>
        <end position="1229"/>
    </location>
</feature>
<name>A0ABR3GI21_9PEZI</name>
<dbReference type="Pfam" id="PF14479">
    <property type="entry name" value="HeLo"/>
    <property type="match status" value="1"/>
</dbReference>
<organism evidence="5 6">
    <name type="scientific">Discina gigas</name>
    <dbReference type="NCBI Taxonomy" id="1032678"/>
    <lineage>
        <taxon>Eukaryota</taxon>
        <taxon>Fungi</taxon>
        <taxon>Dikarya</taxon>
        <taxon>Ascomycota</taxon>
        <taxon>Pezizomycotina</taxon>
        <taxon>Pezizomycetes</taxon>
        <taxon>Pezizales</taxon>
        <taxon>Discinaceae</taxon>
        <taxon>Discina</taxon>
    </lineage>
</organism>
<keyword evidence="2" id="KW-0802">TPR repeat</keyword>
<keyword evidence="6" id="KW-1185">Reference proteome</keyword>
<sequence length="1229" mass="138082">METAFGVIGLAATLLQTSIACYGIFSDAKDCGADQNSFYWQLDTERHRLMRWETIWGINRDTAERKLDPNDYRYRYAVGTLARIIALFAGVENLGTRYGIQGKNTREMTTHLVSPIHGEIPVKSVRRRDRLAAMFSPSRSRSKTREVKSITESPEAGLIPTLDASGVKLLENPSILQNKDLIPGLDEEIHKLNETAIEMQNILPTYRKLQWAIVDKARSTKLIEQLRRYNDGLFEVLPEPSQAVSVKAVLSPTFSKFEVPFRLPVLRNKIFRGREILLEKIHEIVKPGGGKERRVAVLHGLGGIGKSQLSIEYAYRYQSLYSSVFWIDATSQATLSRSALLMARQLATHYETRWGDSDPDFERIGIMIGLPGFVGPAGLLVKAEADGLKLVVSAMEKWLASTGNNNWLIIFENNDDIESVKLKDLVPTVEFGSIIITTRRPEISYLGVGVEVGQIDKDAGISILLASAGKDPVGAGQTGNLFNSMKWNLCSSSMVSAEAEMIAEKLSYLPLALNQAGGYIASMQMPLSQYLKLYTKNFKCVASTGHPSLETYRNDTLFTTWQISFDALPLPASELLLLCAFLGDQEIAEELIQRGCGCVTWLGEENESIHDALRPLLSFSFAKRNMEPDRIIFHPLVLEWARASLDNTGRKKKAEEALFVIGKALEYDQSNKTSADWAFEARAMPHVDMCLRNLREYLSFEVTNDVLSDYMMNAIENVGGLCISHYRLKDAEETIGQVLFNRRKVTTEGRETETLRSIQTMALVFRNQGRYGEALELFREAVAGREKALGKEHPDTLLSLGWIARIFRDQGKSGEALEIYEQILATSKRFLGEDHPRTLSTIEAIRSVTEKQGRQREGMRLYDQTLASVVKTRGENQPDEPEMSRVMVSVMNDLKRHEEVLLQHERKLASDEEKLGKGHPDTLPTVLIMAETLNFLKRNDEALPLYERALVGQEEGLGKDHPTTLGTAHSIAMLLYELGRYDEALSMCERALAGQEEKLGKTHLKTLNTVNTMAVILYGLKRFDESLPLYRRVWAGREENLGKDHPVTLVPAFNMASALHELGRYDEALEMYEHELAGREKKFGKSHPDTLETVHNTAAVLRHLKRYKEALPLYERVLASQEKELGKDDPDTLITAYNMAGVLNRLGQYSKALPLQKRVLAGEEERLGVEHLDTLSTVYEMAMTLYALGRYRQSQDLFQRALDGRQKSLGNDHPDTILTANALLRVSGG</sequence>
<dbReference type="InterPro" id="IPR011990">
    <property type="entry name" value="TPR-like_helical_dom_sf"/>
</dbReference>
<feature type="signal peptide" evidence="3">
    <location>
        <begin position="1"/>
        <end position="20"/>
    </location>
</feature>
<dbReference type="InterPro" id="IPR019734">
    <property type="entry name" value="TPR_rpt"/>
</dbReference>
<feature type="domain" description="Prion-inhibition and propagation HeLo" evidence="4">
    <location>
        <begin position="3"/>
        <end position="243"/>
    </location>
</feature>
<dbReference type="PANTHER" id="PTHR45641:SF19">
    <property type="entry name" value="NEPHROCYSTIN-3"/>
    <property type="match status" value="1"/>
</dbReference>
<dbReference type="InterPro" id="IPR029498">
    <property type="entry name" value="HeLo_dom"/>
</dbReference>